<evidence type="ECO:0000313" key="2">
    <source>
        <dbReference type="Proteomes" id="UP000814128"/>
    </source>
</evidence>
<organism evidence="1 2">
    <name type="scientific">Vararia minispora EC-137</name>
    <dbReference type="NCBI Taxonomy" id="1314806"/>
    <lineage>
        <taxon>Eukaryota</taxon>
        <taxon>Fungi</taxon>
        <taxon>Dikarya</taxon>
        <taxon>Basidiomycota</taxon>
        <taxon>Agaricomycotina</taxon>
        <taxon>Agaricomycetes</taxon>
        <taxon>Russulales</taxon>
        <taxon>Lachnocladiaceae</taxon>
        <taxon>Vararia</taxon>
    </lineage>
</organism>
<gene>
    <name evidence="1" type="ORF">K488DRAFT_73235</name>
</gene>
<proteinExistence type="predicted"/>
<evidence type="ECO:0000313" key="1">
    <source>
        <dbReference type="EMBL" id="KAI0029102.1"/>
    </source>
</evidence>
<reference evidence="1" key="2">
    <citation type="journal article" date="2022" name="New Phytol.">
        <title>Evolutionary transition to the ectomycorrhizal habit in the genomes of a hyperdiverse lineage of mushroom-forming fungi.</title>
        <authorList>
            <person name="Looney B."/>
            <person name="Miyauchi S."/>
            <person name="Morin E."/>
            <person name="Drula E."/>
            <person name="Courty P.E."/>
            <person name="Kohler A."/>
            <person name="Kuo A."/>
            <person name="LaButti K."/>
            <person name="Pangilinan J."/>
            <person name="Lipzen A."/>
            <person name="Riley R."/>
            <person name="Andreopoulos W."/>
            <person name="He G."/>
            <person name="Johnson J."/>
            <person name="Nolan M."/>
            <person name="Tritt A."/>
            <person name="Barry K.W."/>
            <person name="Grigoriev I.V."/>
            <person name="Nagy L.G."/>
            <person name="Hibbett D."/>
            <person name="Henrissat B."/>
            <person name="Matheny P.B."/>
            <person name="Labbe J."/>
            <person name="Martin F.M."/>
        </authorList>
    </citation>
    <scope>NUCLEOTIDE SEQUENCE</scope>
    <source>
        <strain evidence="1">EC-137</strain>
    </source>
</reference>
<dbReference type="Proteomes" id="UP000814128">
    <property type="component" value="Unassembled WGS sequence"/>
</dbReference>
<dbReference type="EMBL" id="MU273698">
    <property type="protein sequence ID" value="KAI0029102.1"/>
    <property type="molecule type" value="Genomic_DNA"/>
</dbReference>
<comment type="caution">
    <text evidence="1">The sequence shown here is derived from an EMBL/GenBank/DDBJ whole genome shotgun (WGS) entry which is preliminary data.</text>
</comment>
<keyword evidence="2" id="KW-1185">Reference proteome</keyword>
<name>A0ACB8QBQ9_9AGAM</name>
<accession>A0ACB8QBQ9</accession>
<sequence>MSATRTRAAAVGKTQPNARKRALSQPTQAIDNERLPQRQRLFIPDPASSDDDQDGISGDDDQDGRSDDEGAAGDKVDFDLEGMQDEPVGRRSWDEIAESDDPDDILAFQKHKGRLLGRYVVPHGNFKDIIETGLANYGKDGVKRTMYQENLYDIFLRVLSYDAPLVRHVNKIYSHCGSISAIVKALDSGRNAARSEDVSALKDNIGLFSKDIIDWQGTCFNKVLRHEYGFRNAVTGRLLCPVTKDWDNPEICHQLCLKMIVPTIDDIPRFIYPNSCPVDLTALTKGFMQSELLEAVFTMIWFAPSTALGTGQTTRSSKAVIYGLDHVTIESIAYVAMLIRFVLSDQSTFTPGGAFPSRGSWPLGQFCLKLIDHAYNTLLPDECSAMLRWWNESIFPNHMIAAPTKDKTSASALMEMQLAAKLAKQSQARDTYDDFSMPDYEDGPDQEDEDDDEDDEDEDDEDGVRGEQNRPGAQSMVTEFAGTV</sequence>
<protein>
    <submittedName>
        <fullName evidence="1">Uncharacterized protein</fullName>
    </submittedName>
</protein>
<reference evidence="1" key="1">
    <citation type="submission" date="2021-02" db="EMBL/GenBank/DDBJ databases">
        <authorList>
            <consortium name="DOE Joint Genome Institute"/>
            <person name="Ahrendt S."/>
            <person name="Looney B.P."/>
            <person name="Miyauchi S."/>
            <person name="Morin E."/>
            <person name="Drula E."/>
            <person name="Courty P.E."/>
            <person name="Chicoki N."/>
            <person name="Fauchery L."/>
            <person name="Kohler A."/>
            <person name="Kuo A."/>
            <person name="Labutti K."/>
            <person name="Pangilinan J."/>
            <person name="Lipzen A."/>
            <person name="Riley R."/>
            <person name="Andreopoulos W."/>
            <person name="He G."/>
            <person name="Johnson J."/>
            <person name="Barry K.W."/>
            <person name="Grigoriev I.V."/>
            <person name="Nagy L."/>
            <person name="Hibbett D."/>
            <person name="Henrissat B."/>
            <person name="Matheny P.B."/>
            <person name="Labbe J."/>
            <person name="Martin F."/>
        </authorList>
    </citation>
    <scope>NUCLEOTIDE SEQUENCE</scope>
    <source>
        <strain evidence="1">EC-137</strain>
    </source>
</reference>